<feature type="transmembrane region" description="Helical" evidence="5">
    <location>
        <begin position="12"/>
        <end position="32"/>
    </location>
</feature>
<dbReference type="EMBL" id="NIOJ01000024">
    <property type="protein sequence ID" value="PNT98826.1"/>
    <property type="molecule type" value="Genomic_DNA"/>
</dbReference>
<dbReference type="Gene3D" id="3.20.20.80">
    <property type="entry name" value="Glycosidases"/>
    <property type="match status" value="1"/>
</dbReference>
<dbReference type="InterPro" id="IPR013780">
    <property type="entry name" value="Glyco_hydro_b"/>
</dbReference>
<accession>A0A2K2FJ74</accession>
<keyword evidence="5" id="KW-0472">Membrane</keyword>
<dbReference type="InterPro" id="IPR033452">
    <property type="entry name" value="GH30_C"/>
</dbReference>
<dbReference type="Proteomes" id="UP000236151">
    <property type="component" value="Unassembled WGS sequence"/>
</dbReference>
<comment type="caution">
    <text evidence="8">The sequence shown here is derived from an EMBL/GenBank/DDBJ whole genome shotgun (WGS) entry which is preliminary data.</text>
</comment>
<keyword evidence="2" id="KW-0732">Signal</keyword>
<evidence type="ECO:0000313" key="8">
    <source>
        <dbReference type="EMBL" id="PNT98826.1"/>
    </source>
</evidence>
<evidence type="ECO:0000256" key="1">
    <source>
        <dbReference type="ARBA" id="ARBA00005382"/>
    </source>
</evidence>
<feature type="domain" description="Glycosyl hydrolase family 30 TIM-barrel" evidence="6">
    <location>
        <begin position="109"/>
        <end position="439"/>
    </location>
</feature>
<evidence type="ECO:0000256" key="4">
    <source>
        <dbReference type="RuleBase" id="RU361188"/>
    </source>
</evidence>
<dbReference type="GO" id="GO:0006680">
    <property type="term" value="P:glucosylceramide catabolic process"/>
    <property type="evidence" value="ECO:0007669"/>
    <property type="project" value="TreeGrafter"/>
</dbReference>
<evidence type="ECO:0000256" key="2">
    <source>
        <dbReference type="ARBA" id="ARBA00022729"/>
    </source>
</evidence>
<evidence type="ECO:0000259" key="6">
    <source>
        <dbReference type="Pfam" id="PF02055"/>
    </source>
</evidence>
<gene>
    <name evidence="8" type="ORF">CDQ84_10295</name>
</gene>
<protein>
    <submittedName>
        <fullName evidence="8">Glycosyl hydrolase</fullName>
    </submittedName>
</protein>
<dbReference type="SUPFAM" id="SSF51445">
    <property type="entry name" value="(Trans)glycosidases"/>
    <property type="match status" value="1"/>
</dbReference>
<proteinExistence type="inferred from homology"/>
<dbReference type="SUPFAM" id="SSF51011">
    <property type="entry name" value="Glycosyl hydrolase domain"/>
    <property type="match status" value="1"/>
</dbReference>
<dbReference type="InterPro" id="IPR017853">
    <property type="entry name" value="GH"/>
</dbReference>
<dbReference type="Gene3D" id="2.60.40.1180">
    <property type="entry name" value="Golgi alpha-mannosidase II"/>
    <property type="match status" value="1"/>
</dbReference>
<dbReference type="InterPro" id="IPR001139">
    <property type="entry name" value="Glyco_hydro_30"/>
</dbReference>
<sequence>MDRKHNSLILRIIAGAVLFLSFSGILYINNIFPNKNTDKKVNSGAKSGTEANEGHEIIGNVDCWLTTTNQANLLSPQAPILPGEEIPADGNGIMRTITVSPDATYQMMDGFGASFTDASAWLVYNELDEPSRKDLMTKLFSYEDGIGISFLRQPMGASDFAHRLYTYDDVPAGTEDYELEHFSIEHDRQYIIPCIKDALELNPMLKVMASPWSPPAWMKTSGHLIGGSLRKEAYDAYARYFVKFIKAYEEEGIPIYAVTPQNEPLYVPTEYTGMKMEPYAQAEFINNHLGPEFEKNGLNTKILVYDHNWDNVTYAMEVLQKAGKYVAGSAWHCYGGSHDAMSVVYKKFPDKGIWFTEASGGQWVPPFNDAFADQMMHVIRSTRNYSKTVAWWNIALDQNNGPTVLKNSICRGIVTIDTSTGEVTYNVDYYTLGHISKFVKPGAYRIDSDNYMNDVESVAFKNPDGSIVLIVSNRTTKDKTLDVKYGNSSFSYKLPGKAAATFKWKGE</sequence>
<organism evidence="8 9">
    <name type="scientific">Clostridium thermosuccinogenes</name>
    <dbReference type="NCBI Taxonomy" id="84032"/>
    <lineage>
        <taxon>Bacteria</taxon>
        <taxon>Bacillati</taxon>
        <taxon>Bacillota</taxon>
        <taxon>Clostridia</taxon>
        <taxon>Eubacteriales</taxon>
        <taxon>Clostridiaceae</taxon>
        <taxon>Clostridium</taxon>
    </lineage>
</organism>
<dbReference type="RefSeq" id="WP_103081658.1">
    <property type="nucleotide sequence ID" value="NZ_CP021850.1"/>
</dbReference>
<dbReference type="InterPro" id="IPR033453">
    <property type="entry name" value="Glyco_hydro_30_TIM-barrel"/>
</dbReference>
<comment type="similarity">
    <text evidence="1 4">Belongs to the glycosyl hydrolase 30 family.</text>
</comment>
<dbReference type="PANTHER" id="PTHR11069:SF23">
    <property type="entry name" value="LYSOSOMAL ACID GLUCOSYLCERAMIDASE"/>
    <property type="match status" value="1"/>
</dbReference>
<feature type="domain" description="Glycosyl hydrolase family 30 beta sandwich" evidence="7">
    <location>
        <begin position="442"/>
        <end position="502"/>
    </location>
</feature>
<keyword evidence="4" id="KW-0326">Glycosidase</keyword>
<keyword evidence="5" id="KW-0812">Transmembrane</keyword>
<keyword evidence="3 4" id="KW-0378">Hydrolase</keyword>
<reference evidence="8 9" key="1">
    <citation type="submission" date="2017-06" db="EMBL/GenBank/DDBJ databases">
        <title>Investigating the central metabolism of Clostridium thermosuccinogenes.</title>
        <authorList>
            <person name="Koendjbiharie J.G."/>
            <person name="van Kranenburg R."/>
        </authorList>
    </citation>
    <scope>NUCLEOTIDE SEQUENCE [LARGE SCALE GENOMIC DNA]</scope>
    <source>
        <strain evidence="8 9">DSM 5806</strain>
    </source>
</reference>
<dbReference type="OrthoDB" id="9806701at2"/>
<dbReference type="KEGG" id="cthd:CDO33_14440"/>
<evidence type="ECO:0000256" key="5">
    <source>
        <dbReference type="SAM" id="Phobius"/>
    </source>
</evidence>
<dbReference type="AlphaFoldDB" id="A0A2K2FJ74"/>
<dbReference type="PRINTS" id="PR00843">
    <property type="entry name" value="GLHYDRLASE30"/>
</dbReference>
<evidence type="ECO:0000259" key="7">
    <source>
        <dbReference type="Pfam" id="PF17189"/>
    </source>
</evidence>
<dbReference type="Pfam" id="PF02055">
    <property type="entry name" value="Glyco_hydro_30"/>
    <property type="match status" value="1"/>
</dbReference>
<evidence type="ECO:0000313" key="9">
    <source>
        <dbReference type="Proteomes" id="UP000236151"/>
    </source>
</evidence>
<name>A0A2K2FJ74_9CLOT</name>
<dbReference type="Pfam" id="PF17189">
    <property type="entry name" value="Glyco_hydro_30C"/>
    <property type="match status" value="1"/>
</dbReference>
<dbReference type="PANTHER" id="PTHR11069">
    <property type="entry name" value="GLUCOSYLCERAMIDASE"/>
    <property type="match status" value="1"/>
</dbReference>
<keyword evidence="9" id="KW-1185">Reference proteome</keyword>
<evidence type="ECO:0000256" key="3">
    <source>
        <dbReference type="ARBA" id="ARBA00022801"/>
    </source>
</evidence>
<dbReference type="GO" id="GO:0004348">
    <property type="term" value="F:glucosylceramidase activity"/>
    <property type="evidence" value="ECO:0007669"/>
    <property type="project" value="InterPro"/>
</dbReference>
<keyword evidence="5" id="KW-1133">Transmembrane helix</keyword>
<dbReference type="GO" id="GO:0016020">
    <property type="term" value="C:membrane"/>
    <property type="evidence" value="ECO:0007669"/>
    <property type="project" value="GOC"/>
</dbReference>